<evidence type="ECO:0000256" key="5">
    <source>
        <dbReference type="ARBA" id="ARBA00022989"/>
    </source>
</evidence>
<keyword evidence="2 7" id="KW-0813">Transport</keyword>
<keyword evidence="4 7" id="KW-0812">Transmembrane</keyword>
<dbReference type="AlphaFoldDB" id="A0A941ED30"/>
<evidence type="ECO:0000256" key="2">
    <source>
        <dbReference type="ARBA" id="ARBA00022448"/>
    </source>
</evidence>
<feature type="transmembrane region" description="Helical" evidence="7">
    <location>
        <begin position="188"/>
        <end position="207"/>
    </location>
</feature>
<reference evidence="9" key="1">
    <citation type="submission" date="2021-04" db="EMBL/GenBank/DDBJ databases">
        <title>Genome based classification of Actinospica acidithermotolerans sp. nov., an actinobacterium isolated from an Indonesian hot spring.</title>
        <authorList>
            <person name="Kusuma A.B."/>
            <person name="Putra K.E."/>
            <person name="Nafisah S."/>
            <person name="Loh J."/>
            <person name="Nouioui I."/>
            <person name="Goodfellow M."/>
        </authorList>
    </citation>
    <scope>NUCLEOTIDE SEQUENCE</scope>
    <source>
        <strain evidence="9">MGRD01-02</strain>
    </source>
</reference>
<evidence type="ECO:0000259" key="8">
    <source>
        <dbReference type="PROSITE" id="PS50928"/>
    </source>
</evidence>
<evidence type="ECO:0000256" key="4">
    <source>
        <dbReference type="ARBA" id="ARBA00022692"/>
    </source>
</evidence>
<organism evidence="9 10">
    <name type="scientific">Actinospica acidithermotolerans</name>
    <dbReference type="NCBI Taxonomy" id="2828514"/>
    <lineage>
        <taxon>Bacteria</taxon>
        <taxon>Bacillati</taxon>
        <taxon>Actinomycetota</taxon>
        <taxon>Actinomycetes</taxon>
        <taxon>Catenulisporales</taxon>
        <taxon>Actinospicaceae</taxon>
        <taxon>Actinospica</taxon>
    </lineage>
</organism>
<dbReference type="Proteomes" id="UP000676325">
    <property type="component" value="Unassembled WGS sequence"/>
</dbReference>
<name>A0A941ED30_9ACTN</name>
<dbReference type="InterPro" id="IPR035906">
    <property type="entry name" value="MetI-like_sf"/>
</dbReference>
<evidence type="ECO:0000256" key="1">
    <source>
        <dbReference type="ARBA" id="ARBA00004651"/>
    </source>
</evidence>
<comment type="caution">
    <text evidence="9">The sequence shown here is derived from an EMBL/GenBank/DDBJ whole genome shotgun (WGS) entry which is preliminary data.</text>
</comment>
<dbReference type="PANTHER" id="PTHR43163">
    <property type="entry name" value="DIPEPTIDE TRANSPORT SYSTEM PERMEASE PROTEIN DPPB-RELATED"/>
    <property type="match status" value="1"/>
</dbReference>
<feature type="transmembrane region" description="Helical" evidence="7">
    <location>
        <begin position="99"/>
        <end position="121"/>
    </location>
</feature>
<dbReference type="PANTHER" id="PTHR43163:SF6">
    <property type="entry name" value="DIPEPTIDE TRANSPORT SYSTEM PERMEASE PROTEIN DPPB-RELATED"/>
    <property type="match status" value="1"/>
</dbReference>
<evidence type="ECO:0000256" key="7">
    <source>
        <dbReference type="RuleBase" id="RU363032"/>
    </source>
</evidence>
<dbReference type="Pfam" id="PF00528">
    <property type="entry name" value="BPD_transp_1"/>
    <property type="match status" value="1"/>
</dbReference>
<proteinExistence type="inferred from homology"/>
<protein>
    <submittedName>
        <fullName evidence="9">ABC transporter permease</fullName>
    </submittedName>
</protein>
<dbReference type="SUPFAM" id="SSF161098">
    <property type="entry name" value="MetI-like"/>
    <property type="match status" value="1"/>
</dbReference>
<keyword evidence="3" id="KW-1003">Cell membrane</keyword>
<keyword evidence="5 7" id="KW-1133">Transmembrane helix</keyword>
<evidence type="ECO:0000313" key="10">
    <source>
        <dbReference type="Proteomes" id="UP000676325"/>
    </source>
</evidence>
<feature type="transmembrane region" description="Helical" evidence="7">
    <location>
        <begin position="9"/>
        <end position="31"/>
    </location>
</feature>
<dbReference type="PROSITE" id="PS50928">
    <property type="entry name" value="ABC_TM1"/>
    <property type="match status" value="1"/>
</dbReference>
<gene>
    <name evidence="9" type="ORF">KDK95_10895</name>
</gene>
<feature type="transmembrane region" description="Helical" evidence="7">
    <location>
        <begin position="294"/>
        <end position="318"/>
    </location>
</feature>
<feature type="transmembrane region" description="Helical" evidence="7">
    <location>
        <begin position="254"/>
        <end position="274"/>
    </location>
</feature>
<evidence type="ECO:0000256" key="6">
    <source>
        <dbReference type="ARBA" id="ARBA00023136"/>
    </source>
</evidence>
<evidence type="ECO:0000313" key="9">
    <source>
        <dbReference type="EMBL" id="MBR7826809.1"/>
    </source>
</evidence>
<dbReference type="InterPro" id="IPR000515">
    <property type="entry name" value="MetI-like"/>
</dbReference>
<dbReference type="GO" id="GO:0055085">
    <property type="term" value="P:transmembrane transport"/>
    <property type="evidence" value="ECO:0007669"/>
    <property type="project" value="InterPro"/>
</dbReference>
<dbReference type="CDD" id="cd06261">
    <property type="entry name" value="TM_PBP2"/>
    <property type="match status" value="1"/>
</dbReference>
<evidence type="ECO:0000256" key="3">
    <source>
        <dbReference type="ARBA" id="ARBA00022475"/>
    </source>
</evidence>
<feature type="transmembrane region" description="Helical" evidence="7">
    <location>
        <begin position="133"/>
        <end position="153"/>
    </location>
</feature>
<sequence length="325" mass="35776">MLAFAVRRLLVSIPVFILSTFLVFLLVTWGADPLAQLKAKNPPPSQAVIDAMSNTLYINHSLLERYWHWFSQLFFHGNWGPSVQSGTDIGQLLRTSLTLTARLVILAMILAVILAIIAGVISATRQYSKTDYSITLIGFLFLSLPVFWFAILLKQLVVNMNNSLNWYWISTYGANTPGLTGWSAFSDAAGHLVLPTIVLAMSSYASWSRFQRASMLDVLGSDYMRLARAKGLSRRRVMVRHGLRTALIPLTTQVALDTAAILGGAVLTESVFGWQGMGTMLVNAINAGDFNAVLAWLTVAAIIVILFNLIADLLYGVLDPRIRNA</sequence>
<keyword evidence="10" id="KW-1185">Reference proteome</keyword>
<comment type="similarity">
    <text evidence="7">Belongs to the binding-protein-dependent transport system permease family.</text>
</comment>
<comment type="subcellular location">
    <subcellularLocation>
        <location evidence="1 7">Cell membrane</location>
        <topology evidence="1 7">Multi-pass membrane protein</topology>
    </subcellularLocation>
</comment>
<dbReference type="GO" id="GO:0005886">
    <property type="term" value="C:plasma membrane"/>
    <property type="evidence" value="ECO:0007669"/>
    <property type="project" value="UniProtKB-SubCell"/>
</dbReference>
<dbReference type="RefSeq" id="WP_212517954.1">
    <property type="nucleotide sequence ID" value="NZ_JAGSOH010000023.1"/>
</dbReference>
<feature type="domain" description="ABC transmembrane type-1" evidence="8">
    <location>
        <begin position="97"/>
        <end position="315"/>
    </location>
</feature>
<dbReference type="Gene3D" id="1.10.3720.10">
    <property type="entry name" value="MetI-like"/>
    <property type="match status" value="1"/>
</dbReference>
<keyword evidence="6 7" id="KW-0472">Membrane</keyword>
<dbReference type="EMBL" id="JAGSOH010000023">
    <property type="protein sequence ID" value="MBR7826809.1"/>
    <property type="molecule type" value="Genomic_DNA"/>
</dbReference>
<accession>A0A941ED30</accession>